<keyword evidence="2" id="KW-0233">DNA recombination</keyword>
<evidence type="ECO:0000313" key="6">
    <source>
        <dbReference type="Proteomes" id="UP000323646"/>
    </source>
</evidence>
<dbReference type="InterPro" id="IPR011344">
    <property type="entry name" value="ssDNA-bd"/>
</dbReference>
<dbReference type="OrthoDB" id="9809878at2"/>
<dbReference type="NCBIfam" id="TIGR00621">
    <property type="entry name" value="ssb"/>
    <property type="match status" value="1"/>
</dbReference>
<dbReference type="RefSeq" id="WP_074515984.1">
    <property type="nucleotide sequence ID" value="NZ_VTOY01000027.1"/>
</dbReference>
<gene>
    <name evidence="5" type="ORF">FZ040_13645</name>
</gene>
<sequence length="146" mass="15869">MNKVILAGRLTRDPEVRYTQSGKAVASFTVAVDRRFGRKNADNNQPTADFIPVVVWEKLAEICGNNLIKGSQVLVEGRLQVRTYDAQDGSKRYVTEVVANEVEFMGSRPQREGGFQQGGFAQGAPAPAAPADNSFGPAIPDEDIPF</sequence>
<comment type="caution">
    <text evidence="5">The sequence shown here is derived from an EMBL/GenBank/DDBJ whole genome shotgun (WGS) entry which is preliminary data.</text>
</comment>
<keyword evidence="2" id="KW-0234">DNA repair</keyword>
<dbReference type="PIRSF" id="PIRSF002070">
    <property type="entry name" value="SSB"/>
    <property type="match status" value="1"/>
</dbReference>
<keyword evidence="2" id="KW-0227">DNA damage</keyword>
<dbReference type="GO" id="GO:0003697">
    <property type="term" value="F:single-stranded DNA binding"/>
    <property type="evidence" value="ECO:0007669"/>
    <property type="project" value="UniProtKB-UniRule"/>
</dbReference>
<dbReference type="Gene3D" id="2.40.50.140">
    <property type="entry name" value="Nucleic acid-binding proteins"/>
    <property type="match status" value="1"/>
</dbReference>
<feature type="region of interest" description="Disordered" evidence="4">
    <location>
        <begin position="108"/>
        <end position="146"/>
    </location>
</feature>
<name>A0A5D6VXR4_9FIRM</name>
<dbReference type="GO" id="GO:0006281">
    <property type="term" value="P:DNA repair"/>
    <property type="evidence" value="ECO:0007669"/>
    <property type="project" value="UniProtKB-UniRule"/>
</dbReference>
<comment type="caution">
    <text evidence="2">Lacks conserved residue(s) required for the propagation of feature annotation.</text>
</comment>
<feature type="compositionally biased region" description="Low complexity" evidence="4">
    <location>
        <begin position="122"/>
        <end position="131"/>
    </location>
</feature>
<dbReference type="GO" id="GO:0009295">
    <property type="term" value="C:nucleoid"/>
    <property type="evidence" value="ECO:0007669"/>
    <property type="project" value="TreeGrafter"/>
</dbReference>
<comment type="subunit">
    <text evidence="2">Homotetramer.</text>
</comment>
<dbReference type="AlphaFoldDB" id="A0A5D6VXR4"/>
<dbReference type="CDD" id="cd04496">
    <property type="entry name" value="SSB_OBF"/>
    <property type="match status" value="1"/>
</dbReference>
<evidence type="ECO:0000256" key="4">
    <source>
        <dbReference type="SAM" id="MobiDB-lite"/>
    </source>
</evidence>
<dbReference type="EMBL" id="VTOY01000027">
    <property type="protein sequence ID" value="TYZ19214.1"/>
    <property type="molecule type" value="Genomic_DNA"/>
</dbReference>
<dbReference type="GO" id="GO:0006260">
    <property type="term" value="P:DNA replication"/>
    <property type="evidence" value="ECO:0007669"/>
    <property type="project" value="UniProtKB-UniRule"/>
</dbReference>
<dbReference type="HAMAP" id="MF_00984">
    <property type="entry name" value="SSB"/>
    <property type="match status" value="1"/>
</dbReference>
<reference evidence="5 6" key="1">
    <citation type="submission" date="2019-08" db="EMBL/GenBank/DDBJ databases">
        <title>Selenomonas sp. mPRGC5 and Selenomonas sp. mPRGC8 isolated from ruminal fluid of dairy goat (Capra hircus).</title>
        <authorList>
            <person name="Poothong S."/>
            <person name="Nuengjamnong C."/>
            <person name="Tanasupawat S."/>
        </authorList>
    </citation>
    <scope>NUCLEOTIDE SEQUENCE [LARGE SCALE GENOMIC DNA]</scope>
    <source>
        <strain evidence="6">mPRGC5</strain>
    </source>
</reference>
<dbReference type="SUPFAM" id="SSF50249">
    <property type="entry name" value="Nucleic acid-binding proteins"/>
    <property type="match status" value="1"/>
</dbReference>
<dbReference type="GO" id="GO:0006310">
    <property type="term" value="P:DNA recombination"/>
    <property type="evidence" value="ECO:0007669"/>
    <property type="project" value="UniProtKB-UniRule"/>
</dbReference>
<proteinExistence type="inferred from homology"/>
<keyword evidence="2" id="KW-0235">DNA replication</keyword>
<evidence type="ECO:0000256" key="2">
    <source>
        <dbReference type="HAMAP-Rule" id="MF_00984"/>
    </source>
</evidence>
<dbReference type="InterPro" id="IPR000424">
    <property type="entry name" value="Primosome_PriB/ssb"/>
</dbReference>
<evidence type="ECO:0000256" key="1">
    <source>
        <dbReference type="ARBA" id="ARBA00023125"/>
    </source>
</evidence>
<accession>A0A5D6VXR4</accession>
<organism evidence="5 6">
    <name type="scientific">Selenomonas ruminis</name>
    <dbReference type="NCBI Taxonomy" id="2593411"/>
    <lineage>
        <taxon>Bacteria</taxon>
        <taxon>Bacillati</taxon>
        <taxon>Bacillota</taxon>
        <taxon>Negativicutes</taxon>
        <taxon>Selenomonadales</taxon>
        <taxon>Selenomonadaceae</taxon>
        <taxon>Selenomonas</taxon>
    </lineage>
</organism>
<dbReference type="PANTHER" id="PTHR10302:SF27">
    <property type="entry name" value="SINGLE-STRANDED DNA-BINDING PROTEIN"/>
    <property type="match status" value="1"/>
</dbReference>
<evidence type="ECO:0000313" key="5">
    <source>
        <dbReference type="EMBL" id="TYZ19214.1"/>
    </source>
</evidence>
<dbReference type="PROSITE" id="PS50935">
    <property type="entry name" value="SSB"/>
    <property type="match status" value="1"/>
</dbReference>
<comment type="function">
    <text evidence="2">Plays an important role in DNA replication, recombination and repair. Binds to ssDNA and to an array of partner proteins to recruit them to their sites of action during DNA metabolism.</text>
</comment>
<dbReference type="PANTHER" id="PTHR10302">
    <property type="entry name" value="SINGLE-STRANDED DNA-BINDING PROTEIN"/>
    <property type="match status" value="1"/>
</dbReference>
<keyword evidence="1 2" id="KW-0238">DNA-binding</keyword>
<keyword evidence="6" id="KW-1185">Reference proteome</keyword>
<dbReference type="Proteomes" id="UP000323646">
    <property type="component" value="Unassembled WGS sequence"/>
</dbReference>
<evidence type="ECO:0000256" key="3">
    <source>
        <dbReference type="PIRNR" id="PIRNR002070"/>
    </source>
</evidence>
<dbReference type="Pfam" id="PF00436">
    <property type="entry name" value="SSB"/>
    <property type="match status" value="1"/>
</dbReference>
<feature type="short sequence motif" description="Important for interaction with partner proteins" evidence="2">
    <location>
        <begin position="141"/>
        <end position="146"/>
    </location>
</feature>
<protein>
    <recommendedName>
        <fullName evidence="2 3">Single-stranded DNA-binding protein</fullName>
        <shortName evidence="2">SSB</shortName>
    </recommendedName>
</protein>
<dbReference type="InterPro" id="IPR012340">
    <property type="entry name" value="NA-bd_OB-fold"/>
</dbReference>